<feature type="signal peptide" evidence="1">
    <location>
        <begin position="1"/>
        <end position="20"/>
    </location>
</feature>
<sequence>MKKKWMFLTASVLTASLALAACGGASDTGGETTDSEGGGSGDEQIKLRMSWWGSQERHDMTFKIIEMYEKENPNIKIEPEFTGWDGYFERMAAQAAGNNLPDIMQQNFGEYLNLYASQGLLADLNEFKDSGELDLSKVDESIVQSGMKDDQLLGIPSGTNALTAVYNAEMLEEAGADLPTDDWTWDDFEEIAYKVHDELDTYGTRSYEAGNIFEYYLREQGFALFNEDGTALGYDDDQILTDYLTRAKDMVDAGVAPGYDVIQQIQGIEDELIVHKKAPFDLRWSNQMKTMSMAADYTFDLNVLPGDNISQGMYLKPAMLWSVSENSEHKEEAVKFINFFTNTKEVFDTIGSDRGVPINNEIREQMRADLDEIETKIYDYIDKVTENSSPIDTNFPAQSSEILNELNTIDERVMYGQITPEEGAAEFRKSAEMILGN</sequence>
<dbReference type="PANTHER" id="PTHR43649">
    <property type="entry name" value="ARABINOSE-BINDING PROTEIN-RELATED"/>
    <property type="match status" value="1"/>
</dbReference>
<dbReference type="InterPro" id="IPR050490">
    <property type="entry name" value="Bact_solute-bd_prot1"/>
</dbReference>
<dbReference type="InterPro" id="IPR006059">
    <property type="entry name" value="SBP"/>
</dbReference>
<comment type="caution">
    <text evidence="2">The sequence shown here is derived from an EMBL/GenBank/DDBJ whole genome shotgun (WGS) entry which is preliminary data.</text>
</comment>
<dbReference type="Gene3D" id="3.40.190.10">
    <property type="entry name" value="Periplasmic binding protein-like II"/>
    <property type="match status" value="2"/>
</dbReference>
<name>A0ABU9VMR2_9BACI</name>
<proteinExistence type="predicted"/>
<dbReference type="Pfam" id="PF01547">
    <property type="entry name" value="SBP_bac_1"/>
    <property type="match status" value="1"/>
</dbReference>
<reference evidence="2 3" key="1">
    <citation type="submission" date="2024-03" db="EMBL/GenBank/DDBJ databases">
        <title>Bacilli Hybrid Assemblies.</title>
        <authorList>
            <person name="Kovac J."/>
        </authorList>
    </citation>
    <scope>NUCLEOTIDE SEQUENCE [LARGE SCALE GENOMIC DNA]</scope>
    <source>
        <strain evidence="2 3">FSL R7-0666</strain>
    </source>
</reference>
<accession>A0ABU9VMR2</accession>
<dbReference type="EMBL" id="JBCITK010000001">
    <property type="protein sequence ID" value="MEN0644478.1"/>
    <property type="molecule type" value="Genomic_DNA"/>
</dbReference>
<gene>
    <name evidence="2" type="ORF">MKY91_15100</name>
</gene>
<dbReference type="RefSeq" id="WP_343131161.1">
    <property type="nucleotide sequence ID" value="NZ_JBCITK010000001.1"/>
</dbReference>
<evidence type="ECO:0000256" key="1">
    <source>
        <dbReference type="SAM" id="SignalP"/>
    </source>
</evidence>
<dbReference type="PANTHER" id="PTHR43649:SF11">
    <property type="entry name" value="ABC TRANSPORTER SUBSTRATE-BINDING PROTEIN YESO-RELATED"/>
    <property type="match status" value="1"/>
</dbReference>
<dbReference type="SUPFAM" id="SSF53850">
    <property type="entry name" value="Periplasmic binding protein-like II"/>
    <property type="match status" value="1"/>
</dbReference>
<feature type="chain" id="PRO_5046395574" evidence="1">
    <location>
        <begin position="21"/>
        <end position="437"/>
    </location>
</feature>
<evidence type="ECO:0000313" key="3">
    <source>
        <dbReference type="Proteomes" id="UP001418796"/>
    </source>
</evidence>
<dbReference type="PROSITE" id="PS51257">
    <property type="entry name" value="PROKAR_LIPOPROTEIN"/>
    <property type="match status" value="1"/>
</dbReference>
<dbReference type="Proteomes" id="UP001418796">
    <property type="component" value="Unassembled WGS sequence"/>
</dbReference>
<evidence type="ECO:0000313" key="2">
    <source>
        <dbReference type="EMBL" id="MEN0644478.1"/>
    </source>
</evidence>
<keyword evidence="3" id="KW-1185">Reference proteome</keyword>
<protein>
    <submittedName>
        <fullName evidence="2">ABC transporter substrate-binding protein</fullName>
    </submittedName>
</protein>
<keyword evidence="1" id="KW-0732">Signal</keyword>
<organism evidence="2 3">
    <name type="scientific">Alkalicoccobacillus gibsonii</name>
    <dbReference type="NCBI Taxonomy" id="79881"/>
    <lineage>
        <taxon>Bacteria</taxon>
        <taxon>Bacillati</taxon>
        <taxon>Bacillota</taxon>
        <taxon>Bacilli</taxon>
        <taxon>Bacillales</taxon>
        <taxon>Bacillaceae</taxon>
        <taxon>Alkalicoccobacillus</taxon>
    </lineage>
</organism>